<feature type="region of interest" description="Disordered" evidence="1">
    <location>
        <begin position="55"/>
        <end position="123"/>
    </location>
</feature>
<dbReference type="OrthoDB" id="4367723at2759"/>
<evidence type="ECO:0000256" key="1">
    <source>
        <dbReference type="SAM" id="MobiDB-lite"/>
    </source>
</evidence>
<dbReference type="AlphaFoldDB" id="A0A9W9KEQ9"/>
<feature type="compositionally biased region" description="Low complexity" evidence="1">
    <location>
        <begin position="60"/>
        <end position="78"/>
    </location>
</feature>
<accession>A0A9W9KEQ9</accession>
<evidence type="ECO:0000313" key="2">
    <source>
        <dbReference type="EMBL" id="KAJ5102332.1"/>
    </source>
</evidence>
<proteinExistence type="predicted"/>
<reference evidence="2" key="1">
    <citation type="submission" date="2022-11" db="EMBL/GenBank/DDBJ databases">
        <authorList>
            <person name="Petersen C."/>
        </authorList>
    </citation>
    <scope>NUCLEOTIDE SEQUENCE</scope>
    <source>
        <strain evidence="2">IBT 34128</strain>
    </source>
</reference>
<feature type="region of interest" description="Disordered" evidence="1">
    <location>
        <begin position="533"/>
        <end position="564"/>
    </location>
</feature>
<dbReference type="EMBL" id="JAPMSZ010000005">
    <property type="protein sequence ID" value="KAJ5102332.1"/>
    <property type="molecule type" value="Genomic_DNA"/>
</dbReference>
<protein>
    <submittedName>
        <fullName evidence="2">Uncharacterized protein</fullName>
    </submittedName>
</protein>
<dbReference type="Proteomes" id="UP001141434">
    <property type="component" value="Unassembled WGS sequence"/>
</dbReference>
<dbReference type="GeneID" id="81394304"/>
<organism evidence="2 3">
    <name type="scientific">Penicillium alfredii</name>
    <dbReference type="NCBI Taxonomy" id="1506179"/>
    <lineage>
        <taxon>Eukaryota</taxon>
        <taxon>Fungi</taxon>
        <taxon>Dikarya</taxon>
        <taxon>Ascomycota</taxon>
        <taxon>Pezizomycotina</taxon>
        <taxon>Eurotiomycetes</taxon>
        <taxon>Eurotiomycetidae</taxon>
        <taxon>Eurotiales</taxon>
        <taxon>Aspergillaceae</taxon>
        <taxon>Penicillium</taxon>
    </lineage>
</organism>
<evidence type="ECO:0000313" key="3">
    <source>
        <dbReference type="Proteomes" id="UP001141434"/>
    </source>
</evidence>
<name>A0A9W9KEQ9_9EURO</name>
<comment type="caution">
    <text evidence="2">The sequence shown here is derived from an EMBL/GenBank/DDBJ whole genome shotgun (WGS) entry which is preliminary data.</text>
</comment>
<keyword evidence="3" id="KW-1185">Reference proteome</keyword>
<reference evidence="2" key="2">
    <citation type="journal article" date="2023" name="IMA Fungus">
        <title>Comparative genomic study of the Penicillium genus elucidates a diverse pangenome and 15 lateral gene transfer events.</title>
        <authorList>
            <person name="Petersen C."/>
            <person name="Sorensen T."/>
            <person name="Nielsen M.R."/>
            <person name="Sondergaard T.E."/>
            <person name="Sorensen J.L."/>
            <person name="Fitzpatrick D.A."/>
            <person name="Frisvad J.C."/>
            <person name="Nielsen K.L."/>
        </authorList>
    </citation>
    <scope>NUCLEOTIDE SEQUENCE</scope>
    <source>
        <strain evidence="2">IBT 34128</strain>
    </source>
</reference>
<feature type="compositionally biased region" description="Basic and acidic residues" evidence="1">
    <location>
        <begin position="533"/>
        <end position="544"/>
    </location>
</feature>
<gene>
    <name evidence="2" type="ORF">NUU61_004554</name>
</gene>
<dbReference type="RefSeq" id="XP_056513163.1">
    <property type="nucleotide sequence ID" value="XM_056655136.1"/>
</dbReference>
<sequence length="595" mass="65733">MLDLDAILKATDILTTLSVADSWVLLQYEGKLTDALQALQRTVEAVRAVRIGPARSDGTASASPSPSFSSPASSPQPAEIDGYESTHNGSPTSPSDSDDRPINHGTDGIETDPSSDDKTKPRSSKVSELCLYLNDKKRSAAIQNYLCSTPDFDGMCTWKSGDPRVTDISICSSPGNTHETGLRRGLSQRSLAIEFDQWEKATFDMSRVNEISRNLELSAKRTGHLDKFIQAKEFKDKEAENASMGIRHGIKWLVFESIYGYEGVSLVLMLVYSRFRDVKYEEFFQLKESLTDWKEFAIGKSSCLGEWQKCYERFEEAQTSLHESASNTTSLRQDTLCIPTERDHLFPMQPTDYSLDIALQTDNTSAALDLAGSENISPPPIRNLNDCTYQPSDYSPASTAEPQLPLSPDFAQELDRDFNGPSDPSSSIVEFDQRLTELPIPSTQSLVEQSSFPLSITEASLPFNPGFAQGLNQDFYGLSYLGSNNISDLDRPLTEPDLPFIQAYAEAFTWAPSAECSASLGDLNLLHQLFEEPHLPGPKQDHQNQDTSCNDDLRATSLGAAPGNTGHESHQLNFAFNRISKTNNKVAYIITRLAV</sequence>